<proteinExistence type="predicted"/>
<gene>
    <name evidence="1" type="ORF">SPAPADRAFT_59274</name>
</gene>
<reference evidence="1 2" key="1">
    <citation type="journal article" date="2011" name="Proc. Natl. Acad. Sci. U.S.A.">
        <title>Comparative genomics of xylose-fermenting fungi for enhanced biofuel production.</title>
        <authorList>
            <person name="Wohlbach D.J."/>
            <person name="Kuo A."/>
            <person name="Sato T.K."/>
            <person name="Potts K.M."/>
            <person name="Salamov A.A."/>
            <person name="LaButti K.M."/>
            <person name="Sun H."/>
            <person name="Clum A."/>
            <person name="Pangilinan J.L."/>
            <person name="Lindquist E.A."/>
            <person name="Lucas S."/>
            <person name="Lapidus A."/>
            <person name="Jin M."/>
            <person name="Gunawan C."/>
            <person name="Balan V."/>
            <person name="Dale B.E."/>
            <person name="Jeffries T.W."/>
            <person name="Zinkel R."/>
            <person name="Barry K.W."/>
            <person name="Grigoriev I.V."/>
            <person name="Gasch A.P."/>
        </authorList>
    </citation>
    <scope>NUCLEOTIDE SEQUENCE [LARGE SCALE GENOMIC DNA]</scope>
    <source>
        <strain evidence="2">NRRL Y-27907 / 11-Y1</strain>
    </source>
</reference>
<evidence type="ECO:0000313" key="2">
    <source>
        <dbReference type="Proteomes" id="UP000000709"/>
    </source>
</evidence>
<dbReference type="HOGENOM" id="CLU_2819711_0_0_1"/>
<keyword evidence="2" id="KW-1185">Reference proteome</keyword>
<name>G3AJJ2_SPAPN</name>
<dbReference type="GeneID" id="18872845"/>
<organism evidence="2">
    <name type="scientific">Spathaspora passalidarum (strain NRRL Y-27907 / 11-Y1)</name>
    <dbReference type="NCBI Taxonomy" id="619300"/>
    <lineage>
        <taxon>Eukaryota</taxon>
        <taxon>Fungi</taxon>
        <taxon>Dikarya</taxon>
        <taxon>Ascomycota</taxon>
        <taxon>Saccharomycotina</taxon>
        <taxon>Pichiomycetes</taxon>
        <taxon>Debaryomycetaceae</taxon>
        <taxon>Spathaspora</taxon>
    </lineage>
</organism>
<dbReference type="Proteomes" id="UP000000709">
    <property type="component" value="Unassembled WGS sequence"/>
</dbReference>
<sequence length="67" mass="7404">DVMTHANTKAQPMSRISLPNDVCRSDVARTQISQSQTAILSTCYSHLVCLYGGILTRATFFVSGFFF</sequence>
<protein>
    <submittedName>
        <fullName evidence="1">Uncharacterized protein</fullName>
    </submittedName>
</protein>
<dbReference type="KEGG" id="spaa:SPAPADRAFT_59274"/>
<evidence type="ECO:0000313" key="1">
    <source>
        <dbReference type="EMBL" id="EGW33895.1"/>
    </source>
</evidence>
<dbReference type="InParanoid" id="G3AJJ2"/>
<dbReference type="AlphaFoldDB" id="G3AJJ2"/>
<dbReference type="EMBL" id="GL996500">
    <property type="protein sequence ID" value="EGW33895.1"/>
    <property type="molecule type" value="Genomic_DNA"/>
</dbReference>
<dbReference type="RefSeq" id="XP_007373479.1">
    <property type="nucleotide sequence ID" value="XM_007373417.1"/>
</dbReference>
<feature type="non-terminal residue" evidence="1">
    <location>
        <position position="1"/>
    </location>
</feature>
<accession>G3AJJ2</accession>